<dbReference type="Gene3D" id="1.10.287.130">
    <property type="match status" value="1"/>
</dbReference>
<dbReference type="CDD" id="cd00082">
    <property type="entry name" value="HisKA"/>
    <property type="match status" value="1"/>
</dbReference>
<keyword evidence="6 10" id="KW-0418">Kinase</keyword>
<dbReference type="SMART" id="SM00387">
    <property type="entry name" value="HATPase_c"/>
    <property type="match status" value="1"/>
</dbReference>
<dbReference type="InterPro" id="IPR005467">
    <property type="entry name" value="His_kinase_dom"/>
</dbReference>
<dbReference type="SUPFAM" id="SSF47384">
    <property type="entry name" value="Homodimeric domain of signal transducing histidine kinase"/>
    <property type="match status" value="1"/>
</dbReference>
<evidence type="ECO:0000256" key="7">
    <source>
        <dbReference type="ARBA" id="ARBA00023012"/>
    </source>
</evidence>
<feature type="transmembrane region" description="Helical" evidence="8">
    <location>
        <begin position="156"/>
        <end position="181"/>
    </location>
</feature>
<dbReference type="InterPro" id="IPR003594">
    <property type="entry name" value="HATPase_dom"/>
</dbReference>
<dbReference type="Proteomes" id="UP000653358">
    <property type="component" value="Unassembled WGS sequence"/>
</dbReference>
<keyword evidence="7" id="KW-0902">Two-component regulatory system</keyword>
<dbReference type="InterPro" id="IPR036097">
    <property type="entry name" value="HisK_dim/P_sf"/>
</dbReference>
<dbReference type="EC" id="2.7.13.3" evidence="3"/>
<dbReference type="Pfam" id="PF00512">
    <property type="entry name" value="HisKA"/>
    <property type="match status" value="1"/>
</dbReference>
<organism evidence="10 11">
    <name type="scientific">Acetobacterium tundrae</name>
    <dbReference type="NCBI Taxonomy" id="132932"/>
    <lineage>
        <taxon>Bacteria</taxon>
        <taxon>Bacillati</taxon>
        <taxon>Bacillota</taxon>
        <taxon>Clostridia</taxon>
        <taxon>Eubacteriales</taxon>
        <taxon>Eubacteriaceae</taxon>
        <taxon>Acetobacterium</taxon>
    </lineage>
</organism>
<dbReference type="RefSeq" id="WP_148604870.1">
    <property type="nucleotide sequence ID" value="NZ_RXYB01000016.1"/>
</dbReference>
<evidence type="ECO:0000256" key="5">
    <source>
        <dbReference type="ARBA" id="ARBA00022679"/>
    </source>
</evidence>
<keyword evidence="5" id="KW-0808">Transferase</keyword>
<feature type="domain" description="Histidine kinase" evidence="9">
    <location>
        <begin position="241"/>
        <end position="450"/>
    </location>
</feature>
<dbReference type="Pfam" id="PF02518">
    <property type="entry name" value="HATPase_c"/>
    <property type="match status" value="1"/>
</dbReference>
<proteinExistence type="predicted"/>
<dbReference type="InterPro" id="IPR004358">
    <property type="entry name" value="Sig_transdc_His_kin-like_C"/>
</dbReference>
<evidence type="ECO:0000256" key="4">
    <source>
        <dbReference type="ARBA" id="ARBA00022553"/>
    </source>
</evidence>
<feature type="transmembrane region" description="Helical" evidence="8">
    <location>
        <begin position="7"/>
        <end position="29"/>
    </location>
</feature>
<evidence type="ECO:0000313" key="10">
    <source>
        <dbReference type="EMBL" id="MBC3797795.1"/>
    </source>
</evidence>
<name>A0ABR6WMV9_9FIRM</name>
<evidence type="ECO:0000313" key="11">
    <source>
        <dbReference type="Proteomes" id="UP000653358"/>
    </source>
</evidence>
<keyword evidence="8" id="KW-0472">Membrane</keyword>
<gene>
    <name evidence="10" type="ORF">GH807_12145</name>
</gene>
<keyword evidence="8" id="KW-1133">Transmembrane helix</keyword>
<evidence type="ECO:0000256" key="6">
    <source>
        <dbReference type="ARBA" id="ARBA00022777"/>
    </source>
</evidence>
<dbReference type="PROSITE" id="PS50109">
    <property type="entry name" value="HIS_KIN"/>
    <property type="match status" value="1"/>
</dbReference>
<dbReference type="EMBL" id="WJBB01000015">
    <property type="protein sequence ID" value="MBC3797795.1"/>
    <property type="molecule type" value="Genomic_DNA"/>
</dbReference>
<dbReference type="PANTHER" id="PTHR45453:SF1">
    <property type="entry name" value="PHOSPHATE REGULON SENSOR PROTEIN PHOR"/>
    <property type="match status" value="1"/>
</dbReference>
<evidence type="ECO:0000259" key="9">
    <source>
        <dbReference type="PROSITE" id="PS50109"/>
    </source>
</evidence>
<dbReference type="PANTHER" id="PTHR45453">
    <property type="entry name" value="PHOSPHATE REGULON SENSOR PROTEIN PHOR"/>
    <property type="match status" value="1"/>
</dbReference>
<dbReference type="PRINTS" id="PR00344">
    <property type="entry name" value="BCTRLSENSOR"/>
</dbReference>
<comment type="caution">
    <text evidence="10">The sequence shown here is derived from an EMBL/GenBank/DDBJ whole genome shotgun (WGS) entry which is preliminary data.</text>
</comment>
<dbReference type="InterPro" id="IPR003661">
    <property type="entry name" value="HisK_dim/P_dom"/>
</dbReference>
<evidence type="ECO:0000256" key="3">
    <source>
        <dbReference type="ARBA" id="ARBA00012438"/>
    </source>
</evidence>
<reference evidence="10 11" key="1">
    <citation type="journal article" date="2020" name="mSystems">
        <title>Defining Genomic and Predicted Metabolic Features of the Acetobacterium Genus.</title>
        <authorList>
            <person name="Ross D.E."/>
            <person name="Marshall C.W."/>
            <person name="Gulliver D."/>
            <person name="May H.D."/>
            <person name="Norman R.S."/>
        </authorList>
    </citation>
    <scope>NUCLEOTIDE SEQUENCE [LARGE SCALE GENOMIC DNA]</scope>
    <source>
        <strain evidence="10 11">DSM 9173</strain>
    </source>
</reference>
<protein>
    <recommendedName>
        <fullName evidence="3">histidine kinase</fullName>
        <ecNumber evidence="3">2.7.13.3</ecNumber>
    </recommendedName>
</protein>
<dbReference type="GO" id="GO:0016301">
    <property type="term" value="F:kinase activity"/>
    <property type="evidence" value="ECO:0007669"/>
    <property type="project" value="UniProtKB-KW"/>
</dbReference>
<comment type="subcellular location">
    <subcellularLocation>
        <location evidence="2">Membrane</location>
    </subcellularLocation>
</comment>
<dbReference type="InterPro" id="IPR036890">
    <property type="entry name" value="HATPase_C_sf"/>
</dbReference>
<dbReference type="SUPFAM" id="SSF55874">
    <property type="entry name" value="ATPase domain of HSP90 chaperone/DNA topoisomerase II/histidine kinase"/>
    <property type="match status" value="1"/>
</dbReference>
<dbReference type="CDD" id="cd00075">
    <property type="entry name" value="HATPase"/>
    <property type="match status" value="1"/>
</dbReference>
<keyword evidence="4" id="KW-0597">Phosphoprotein</keyword>
<dbReference type="InterPro" id="IPR050351">
    <property type="entry name" value="BphY/WalK/GraS-like"/>
</dbReference>
<evidence type="ECO:0000256" key="8">
    <source>
        <dbReference type="SAM" id="Phobius"/>
    </source>
</evidence>
<evidence type="ECO:0000256" key="1">
    <source>
        <dbReference type="ARBA" id="ARBA00000085"/>
    </source>
</evidence>
<sequence>MKSLRKIIIGSILLTATISLLLVVVNILFTANWAMKNPSVTHSKYDIGAIADGLTNIDGAYYLNETAAAQFDAQYSWAMLISQDGNVVWSKNLPADVPLTYTLTDIATFTRWYLNDYPVSVWESEDGLMVLGEPKGSIWKYPITSTEATISQIPSYLGGFLILNFVAALILALLLGSWLYLKLKPIYEGITALQKKETIILPTKGVTGEVARILNETSVVLKEQGKRLADRDKTRTEWIAGVSHDIRTPLSMVMGYSSQLETNPNLLPAEQDQAKIIREQSQRIKTLVADLNIASKLEYEMQPLHLSKVSPAAMVRSIAADYINNNDLSDSYSIFLEATEDSNGLSLLCDEALIHRAITNLIDNSIQHNGNGCIINVSIKKYQDGCIIKISDDGKGYPPEVLGNSDEPVFLENHGLGLIIVRRIMKLHGGKVTFENPSSGGGSASLIFNP</sequence>
<dbReference type="SMART" id="SM00388">
    <property type="entry name" value="HisKA"/>
    <property type="match status" value="1"/>
</dbReference>
<accession>A0ABR6WMV9</accession>
<keyword evidence="8" id="KW-0812">Transmembrane</keyword>
<evidence type="ECO:0000256" key="2">
    <source>
        <dbReference type="ARBA" id="ARBA00004370"/>
    </source>
</evidence>
<keyword evidence="11" id="KW-1185">Reference proteome</keyword>
<dbReference type="Gene3D" id="3.30.565.10">
    <property type="entry name" value="Histidine kinase-like ATPase, C-terminal domain"/>
    <property type="match status" value="1"/>
</dbReference>
<comment type="catalytic activity">
    <reaction evidence="1">
        <text>ATP + protein L-histidine = ADP + protein N-phospho-L-histidine.</text>
        <dbReference type="EC" id="2.7.13.3"/>
    </reaction>
</comment>